<organism evidence="2 3">
    <name type="scientific">Ficus carica</name>
    <name type="common">Common fig</name>
    <dbReference type="NCBI Taxonomy" id="3494"/>
    <lineage>
        <taxon>Eukaryota</taxon>
        <taxon>Viridiplantae</taxon>
        <taxon>Streptophyta</taxon>
        <taxon>Embryophyta</taxon>
        <taxon>Tracheophyta</taxon>
        <taxon>Spermatophyta</taxon>
        <taxon>Magnoliopsida</taxon>
        <taxon>eudicotyledons</taxon>
        <taxon>Gunneridae</taxon>
        <taxon>Pentapetalae</taxon>
        <taxon>rosids</taxon>
        <taxon>fabids</taxon>
        <taxon>Rosales</taxon>
        <taxon>Moraceae</taxon>
        <taxon>Ficeae</taxon>
        <taxon>Ficus</taxon>
    </lineage>
</organism>
<proteinExistence type="predicted"/>
<evidence type="ECO:0000313" key="2">
    <source>
        <dbReference type="EMBL" id="GMN45868.1"/>
    </source>
</evidence>
<feature type="region of interest" description="Disordered" evidence="1">
    <location>
        <begin position="1"/>
        <end position="34"/>
    </location>
</feature>
<name>A0AA88AH46_FICCA</name>
<dbReference type="EMBL" id="BTGU01000021">
    <property type="protein sequence ID" value="GMN45868.1"/>
    <property type="molecule type" value="Genomic_DNA"/>
</dbReference>
<gene>
    <name evidence="2" type="ORF">TIFTF001_015062</name>
</gene>
<dbReference type="AlphaFoldDB" id="A0AA88AH46"/>
<sequence length="50" mass="5379">MGLVGGSSSRERRPGLMMKTRKGGGWGTPRSVFGTGAKLGVDEDAWTRQR</sequence>
<protein>
    <submittedName>
        <fullName evidence="2">Uncharacterized protein</fullName>
    </submittedName>
</protein>
<keyword evidence="3" id="KW-1185">Reference proteome</keyword>
<comment type="caution">
    <text evidence="2">The sequence shown here is derived from an EMBL/GenBank/DDBJ whole genome shotgun (WGS) entry which is preliminary data.</text>
</comment>
<evidence type="ECO:0000256" key="1">
    <source>
        <dbReference type="SAM" id="MobiDB-lite"/>
    </source>
</evidence>
<reference evidence="2" key="1">
    <citation type="submission" date="2023-07" db="EMBL/GenBank/DDBJ databases">
        <title>draft genome sequence of fig (Ficus carica).</title>
        <authorList>
            <person name="Takahashi T."/>
            <person name="Nishimura K."/>
        </authorList>
    </citation>
    <scope>NUCLEOTIDE SEQUENCE</scope>
</reference>
<dbReference type="Proteomes" id="UP001187192">
    <property type="component" value="Unassembled WGS sequence"/>
</dbReference>
<accession>A0AA88AH46</accession>
<evidence type="ECO:0000313" key="3">
    <source>
        <dbReference type="Proteomes" id="UP001187192"/>
    </source>
</evidence>